<feature type="compositionally biased region" description="Polar residues" evidence="1">
    <location>
        <begin position="35"/>
        <end position="46"/>
    </location>
</feature>
<evidence type="ECO:0000256" key="1">
    <source>
        <dbReference type="SAM" id="MobiDB-lite"/>
    </source>
</evidence>
<feature type="compositionally biased region" description="Polar residues" evidence="1">
    <location>
        <begin position="65"/>
        <end position="79"/>
    </location>
</feature>
<dbReference type="Proteomes" id="UP000297951">
    <property type="component" value="Unassembled WGS sequence"/>
</dbReference>
<reference evidence="3 4" key="1">
    <citation type="submission" date="2019-03" db="EMBL/GenBank/DDBJ databases">
        <title>Diversity of the mouse oral microbiome.</title>
        <authorList>
            <person name="Joseph S."/>
            <person name="Aduse-Opoku J."/>
            <person name="Curtis M."/>
            <person name="Wade W."/>
            <person name="Hashim A."/>
        </authorList>
    </citation>
    <scope>NUCLEOTIDE SEQUENCE [LARGE SCALE GENOMIC DNA]</scope>
    <source>
        <strain evidence="4">irhom_31</strain>
    </source>
</reference>
<gene>
    <name evidence="3" type="ORF">E4U03_07680</name>
</gene>
<accession>A0A4Y9F2T0</accession>
<organism evidence="3 4">
    <name type="scientific">Rothia nasimurium</name>
    <dbReference type="NCBI Taxonomy" id="85336"/>
    <lineage>
        <taxon>Bacteria</taxon>
        <taxon>Bacillati</taxon>
        <taxon>Actinomycetota</taxon>
        <taxon>Actinomycetes</taxon>
        <taxon>Micrococcales</taxon>
        <taxon>Micrococcaceae</taxon>
        <taxon>Rothia</taxon>
    </lineage>
</organism>
<proteinExistence type="predicted"/>
<feature type="transmembrane region" description="Helical" evidence="2">
    <location>
        <begin position="132"/>
        <end position="153"/>
    </location>
</feature>
<keyword evidence="2" id="KW-0472">Membrane</keyword>
<evidence type="ECO:0000256" key="2">
    <source>
        <dbReference type="SAM" id="Phobius"/>
    </source>
</evidence>
<dbReference type="AlphaFoldDB" id="A0A4Y9F2T0"/>
<protein>
    <submittedName>
        <fullName evidence="3">Uncharacterized protein</fullName>
    </submittedName>
</protein>
<sequence length="165" mass="17713">MTEEHQLEATDLDTAEPTNIIEALREPAATRIPDTLSSATATPQRETASREFSETLEALIPGARENSTLESREFTSNLQAGAAPGRQANAQDLQNGDTASPAPARTEQGSQDSTSSQADADTERAVSGTFDWFKALFAVLGASFIGLTAWLVFGGRRKDKNKKEL</sequence>
<evidence type="ECO:0000313" key="3">
    <source>
        <dbReference type="EMBL" id="TFU21882.1"/>
    </source>
</evidence>
<feature type="region of interest" description="Disordered" evidence="1">
    <location>
        <begin position="25"/>
        <end position="122"/>
    </location>
</feature>
<evidence type="ECO:0000313" key="4">
    <source>
        <dbReference type="Proteomes" id="UP000297951"/>
    </source>
</evidence>
<feature type="compositionally biased region" description="Polar residues" evidence="1">
    <location>
        <begin position="88"/>
        <end position="98"/>
    </location>
</feature>
<dbReference type="EMBL" id="SPQC01000025">
    <property type="protein sequence ID" value="TFU21882.1"/>
    <property type="molecule type" value="Genomic_DNA"/>
</dbReference>
<name>A0A4Y9F2T0_9MICC</name>
<keyword evidence="2" id="KW-1133">Transmembrane helix</keyword>
<keyword evidence="2" id="KW-0812">Transmembrane</keyword>
<comment type="caution">
    <text evidence="3">The sequence shown here is derived from an EMBL/GenBank/DDBJ whole genome shotgun (WGS) entry which is preliminary data.</text>
</comment>
<feature type="compositionally biased region" description="Low complexity" evidence="1">
    <location>
        <begin position="110"/>
        <end position="119"/>
    </location>
</feature>